<evidence type="ECO:0000313" key="2">
    <source>
        <dbReference type="EMBL" id="QCC86771.1"/>
    </source>
</evidence>
<dbReference type="GO" id="GO:0009346">
    <property type="term" value="C:ATP-independent citrate lyase complex"/>
    <property type="evidence" value="ECO:0007669"/>
    <property type="project" value="UniProtKB-UniRule"/>
</dbReference>
<accession>A0A4P7UPH2</accession>
<dbReference type="GO" id="GO:0006084">
    <property type="term" value="P:acetyl-CoA metabolic process"/>
    <property type="evidence" value="ECO:0007669"/>
    <property type="project" value="UniProtKB-UniRule"/>
</dbReference>
<dbReference type="GO" id="GO:0005737">
    <property type="term" value="C:cytoplasm"/>
    <property type="evidence" value="ECO:0007669"/>
    <property type="project" value="UniProtKB-SubCell"/>
</dbReference>
<dbReference type="PIRSF" id="PIRSF009451">
    <property type="entry name" value="Citrt_lyas_alpha"/>
    <property type="match status" value="1"/>
</dbReference>
<comment type="catalytic activity">
    <reaction evidence="1">
        <text>citrate = oxaloacetate + acetate</text>
        <dbReference type="Rhea" id="RHEA:10760"/>
        <dbReference type="ChEBI" id="CHEBI:16452"/>
        <dbReference type="ChEBI" id="CHEBI:16947"/>
        <dbReference type="ChEBI" id="CHEBI:30089"/>
        <dbReference type="EC" id="4.1.3.6"/>
    </reaction>
</comment>
<protein>
    <recommendedName>
        <fullName evidence="1">Citrate lyase alpha chain</fullName>
        <shortName evidence="1">Citrase alpha chain</shortName>
        <ecNumber evidence="1">2.8.3.10</ecNumber>
        <ecNumber evidence="1">4.1.3.6</ecNumber>
    </recommendedName>
    <alternativeName>
        <fullName evidence="1">Citrate (pro-3S)-lyase alpha chain</fullName>
    </alternativeName>
    <alternativeName>
        <fullName evidence="1">Citrate CoA-transferase subunit</fullName>
    </alternativeName>
</protein>
<name>A0A4P7UPH2_DESDE</name>
<keyword evidence="1 2" id="KW-0808">Transferase</keyword>
<dbReference type="GO" id="GO:0008815">
    <property type="term" value="F:citrate (pro-3S)-lyase activity"/>
    <property type="evidence" value="ECO:0007669"/>
    <property type="project" value="UniProtKB-UniRule"/>
</dbReference>
<evidence type="ECO:0000313" key="3">
    <source>
        <dbReference type="Proteomes" id="UP000297065"/>
    </source>
</evidence>
<dbReference type="OrthoDB" id="9767643at2"/>
<dbReference type="PANTHER" id="PTHR40596">
    <property type="entry name" value="CITRATE LYASE ALPHA CHAIN"/>
    <property type="match status" value="1"/>
</dbReference>
<evidence type="ECO:0000256" key="1">
    <source>
        <dbReference type="PIRNR" id="PIRNR009451"/>
    </source>
</evidence>
<dbReference type="PANTHER" id="PTHR40596:SF1">
    <property type="entry name" value="CITRATE LYASE ALPHA CHAIN"/>
    <property type="match status" value="1"/>
</dbReference>
<dbReference type="SUPFAM" id="SSF100950">
    <property type="entry name" value="NagB/RpiA/CoA transferase-like"/>
    <property type="match status" value="2"/>
</dbReference>
<dbReference type="EC" id="4.1.3.6" evidence="1"/>
<comment type="subcellular location">
    <subcellularLocation>
        <location evidence="1">Cytoplasm</location>
    </subcellularLocation>
</comment>
<dbReference type="EMBL" id="CP036295">
    <property type="protein sequence ID" value="QCC86771.1"/>
    <property type="molecule type" value="Genomic_DNA"/>
</dbReference>
<dbReference type="Pfam" id="PF04223">
    <property type="entry name" value="CitF"/>
    <property type="match status" value="1"/>
</dbReference>
<dbReference type="NCBIfam" id="TIGR01584">
    <property type="entry name" value="citF"/>
    <property type="match status" value="1"/>
</dbReference>
<keyword evidence="1 2" id="KW-0456">Lyase</keyword>
<dbReference type="Proteomes" id="UP000297065">
    <property type="component" value="Chromosome"/>
</dbReference>
<dbReference type="RefSeq" id="WP_136400823.1">
    <property type="nucleotide sequence ID" value="NZ_CP036295.1"/>
</dbReference>
<dbReference type="GO" id="GO:0008814">
    <property type="term" value="F:citrate CoA-transferase activity"/>
    <property type="evidence" value="ECO:0007669"/>
    <property type="project" value="UniProtKB-UniRule"/>
</dbReference>
<comment type="catalytic activity">
    <reaction evidence="1">
        <text>citrate + acetyl-CoA = (3S)-citryl-CoA + acetate</text>
        <dbReference type="Rhea" id="RHEA:19405"/>
        <dbReference type="ChEBI" id="CHEBI:16947"/>
        <dbReference type="ChEBI" id="CHEBI:30089"/>
        <dbReference type="ChEBI" id="CHEBI:57288"/>
        <dbReference type="ChEBI" id="CHEBI:57321"/>
        <dbReference type="EC" id="2.8.3.10"/>
    </reaction>
</comment>
<reference evidence="2 3" key="1">
    <citation type="submission" date="2019-02" db="EMBL/GenBank/DDBJ databases">
        <title>Complete Genome Sequence of Desulfovibrio desulfuricans IC1, a Sulfonate Utilizing Anaerobe.</title>
        <authorList>
            <person name="Day L.A."/>
            <person name="De Leon K.B."/>
            <person name="Wall J.D."/>
        </authorList>
    </citation>
    <scope>NUCLEOTIDE SEQUENCE [LARGE SCALE GENOMIC DNA]</scope>
    <source>
        <strain evidence="2 3">IC1</strain>
    </source>
</reference>
<dbReference type="InterPro" id="IPR006472">
    <property type="entry name" value="Citrate_lyase_asu"/>
</dbReference>
<gene>
    <name evidence="2" type="primary">citF</name>
    <name evidence="2" type="ORF">DDIC_12950</name>
</gene>
<dbReference type="Gene3D" id="3.40.1080.10">
    <property type="entry name" value="Glutaconate Coenzyme A-transferase"/>
    <property type="match status" value="2"/>
</dbReference>
<organism evidence="2 3">
    <name type="scientific">Desulfovibrio desulfuricans</name>
    <dbReference type="NCBI Taxonomy" id="876"/>
    <lineage>
        <taxon>Bacteria</taxon>
        <taxon>Pseudomonadati</taxon>
        <taxon>Thermodesulfobacteriota</taxon>
        <taxon>Desulfovibrionia</taxon>
        <taxon>Desulfovibrionales</taxon>
        <taxon>Desulfovibrionaceae</taxon>
        <taxon>Desulfovibrio</taxon>
    </lineage>
</organism>
<dbReference type="AlphaFoldDB" id="A0A4P7UPH2"/>
<keyword evidence="1" id="KW-0963">Cytoplasm</keyword>
<dbReference type="InterPro" id="IPR037171">
    <property type="entry name" value="NagB/RpiA_transferase-like"/>
</dbReference>
<proteinExistence type="predicted"/>
<dbReference type="EC" id="2.8.3.10" evidence="1"/>
<sequence>MKNKFIATIADALRQCGLADGMTLSFHHHLRNGDHVVNMTMDAVASLGVKNITLACSSLFPVHEHLVQYVKSGVITGIDTDYMSGPLARAVTDGLLPTPVMFRSHGGRPRAIGEGSLKIDIAVIAAPAVDALGNINGTEGPSACGSLGYAMPDARRAAHVIAVTDHLVQGGLGRVSIPHDQVDHVVVVDKIGDPAGIVSGSISLTRDPVALAIARSAQAVIRASGLLKNGFNYQTGAGGASLAASIFLQEDMRALKLHGGFLLGGITRYMVEMLEEGLFDNVFDVQCFDLSSVKSIAQNPRHVEISADTYANPASKSACVDYLDAALLGATEVDLNFNVNVTTDSNGNIIGGSGGHNDAAAGAKLTIIVAPLVRARLPIVVDKCTTLTTRGETVDVLVTERGIAVNPARRELADRLRDARLPVCDIAELHEAAMKMTGKPLTFEHGEKVVGLVEYRDGAIVDKIYATK</sequence>